<evidence type="ECO:0000313" key="15">
    <source>
        <dbReference type="EMBL" id="ROT90472.1"/>
    </source>
</evidence>
<dbReference type="GO" id="GO:0005737">
    <property type="term" value="C:cytoplasm"/>
    <property type="evidence" value="ECO:0007669"/>
    <property type="project" value="UniProtKB-SubCell"/>
</dbReference>
<keyword evidence="6 11" id="KW-0697">Rotamase</keyword>
<dbReference type="InterPro" id="IPR046357">
    <property type="entry name" value="PPIase_dom_sf"/>
</dbReference>
<accession>A0A423UL78</accession>
<dbReference type="EMBL" id="QIBW01000005">
    <property type="protein sequence ID" value="ROT90472.1"/>
    <property type="molecule type" value="Genomic_DNA"/>
</dbReference>
<dbReference type="GO" id="GO:0051083">
    <property type="term" value="P:'de novo' cotranslational protein folding"/>
    <property type="evidence" value="ECO:0007669"/>
    <property type="project" value="TreeGrafter"/>
</dbReference>
<dbReference type="SUPFAM" id="SSF102735">
    <property type="entry name" value="Trigger factor ribosome-binding domain"/>
    <property type="match status" value="1"/>
</dbReference>
<evidence type="ECO:0000256" key="11">
    <source>
        <dbReference type="HAMAP-Rule" id="MF_00303"/>
    </source>
</evidence>
<keyword evidence="11" id="KW-0963">Cytoplasm</keyword>
<dbReference type="InterPro" id="IPR036611">
    <property type="entry name" value="Trigger_fac_ribosome-bd_sf"/>
</dbReference>
<dbReference type="GO" id="GO:0044183">
    <property type="term" value="F:protein folding chaperone"/>
    <property type="evidence" value="ECO:0007669"/>
    <property type="project" value="TreeGrafter"/>
</dbReference>
<keyword evidence="5 11" id="KW-0132">Cell division</keyword>
<dbReference type="GO" id="GO:0043022">
    <property type="term" value="F:ribosome binding"/>
    <property type="evidence" value="ECO:0007669"/>
    <property type="project" value="TreeGrafter"/>
</dbReference>
<reference evidence="16" key="1">
    <citation type="submission" date="2018-05" db="EMBL/GenBank/DDBJ databases">
        <title>Genome Sequencing of selected type strains of the family Eggerthellaceae.</title>
        <authorList>
            <person name="Danylec N."/>
            <person name="Stoll D.A."/>
            <person name="Doetsch A."/>
            <person name="Huch M."/>
        </authorList>
    </citation>
    <scope>NUCLEOTIDE SEQUENCE [LARGE SCALE GENOMIC DNA]</scope>
    <source>
        <strain evidence="16">DSM 27213</strain>
    </source>
</reference>
<dbReference type="Gene3D" id="3.10.50.40">
    <property type="match status" value="1"/>
</dbReference>
<dbReference type="InterPro" id="IPR037041">
    <property type="entry name" value="Trigger_fac_C_sf"/>
</dbReference>
<dbReference type="PANTHER" id="PTHR30560">
    <property type="entry name" value="TRIGGER FACTOR CHAPERONE AND PEPTIDYL-PROLYL CIS/TRANS ISOMERASE"/>
    <property type="match status" value="1"/>
</dbReference>
<evidence type="ECO:0000256" key="10">
    <source>
        <dbReference type="ARBA" id="ARBA00029986"/>
    </source>
</evidence>
<feature type="domain" description="Trigger factor ribosome-binding bacterial" evidence="13">
    <location>
        <begin position="8"/>
        <end position="153"/>
    </location>
</feature>
<feature type="compositionally biased region" description="Basic residues" evidence="12">
    <location>
        <begin position="482"/>
        <end position="491"/>
    </location>
</feature>
<sequence length="506" mass="56019">MMEDSYVETKVEALQDNRVKVTVTVDAKDIDARIKKTYKDFAHKYNFPGFRAGKAPRPIIDNALGAEAVPATVTDDVVNETYPLAIDECNLYPVSKPTFAEDMGLVAAGKPFEYSLEVEVKPELELSSYEPVEIDMPAEGASDAEVDDQIDQLREHYYDYEDAAAATKVKEDSYLDLGMKATDDAGEDIASLTTPTRLYGLGTGLFPAAFDAELVGMKKGQKKEFSIDVPAEPTVMTQPLMGKTSKINFEVEVQAVKNKVLPEVTDEWVKDTLGFENVADLRTRVADSILEQKEEVLPRIKENQCLSKLADRLQGDVPEAMCEEAETSLLQDFFQQLQRQGVSFDAYLKQQGITPDRFKEDVKAQAADMTKQDLALDAWARHYSMEVTDEDVAEEFVKSGVEDPKKLQEEWRKNGQLHMVKNGIARTRAAEDVMEKAVVTIVEPGAAADDKKDEKKPAKKAAAKKTAKKDEAKDEATEKKPAAKKAAPKKAKKDEAADAEKAADAE</sequence>
<comment type="domain">
    <text evidence="11">Consists of 3 domains; the N-terminus binds the ribosome, the middle domain has PPIase activity, while the C-terminus has intrinsic chaperone activity on its own.</text>
</comment>
<dbReference type="NCBIfam" id="TIGR00115">
    <property type="entry name" value="tig"/>
    <property type="match status" value="1"/>
</dbReference>
<organism evidence="15 16">
    <name type="scientific">Gordonibacter urolithinfaciens</name>
    <dbReference type="NCBI Taxonomy" id="1335613"/>
    <lineage>
        <taxon>Bacteria</taxon>
        <taxon>Bacillati</taxon>
        <taxon>Actinomycetota</taxon>
        <taxon>Coriobacteriia</taxon>
        <taxon>Eggerthellales</taxon>
        <taxon>Eggerthellaceae</taxon>
        <taxon>Gordonibacter</taxon>
    </lineage>
</organism>
<comment type="similarity">
    <text evidence="2 11">Belongs to the FKBP-type PPIase family. Tig subfamily.</text>
</comment>
<dbReference type="GO" id="GO:0043335">
    <property type="term" value="P:protein unfolding"/>
    <property type="evidence" value="ECO:0007669"/>
    <property type="project" value="TreeGrafter"/>
</dbReference>
<evidence type="ECO:0000256" key="9">
    <source>
        <dbReference type="ARBA" id="ARBA00023306"/>
    </source>
</evidence>
<dbReference type="Proteomes" id="UP000285258">
    <property type="component" value="Unassembled WGS sequence"/>
</dbReference>
<keyword evidence="8 11" id="KW-0413">Isomerase</keyword>
<comment type="caution">
    <text evidence="15">The sequence shown here is derived from an EMBL/GenBank/DDBJ whole genome shotgun (WGS) entry which is preliminary data.</text>
</comment>
<dbReference type="Pfam" id="PF05697">
    <property type="entry name" value="Trigger_N"/>
    <property type="match status" value="1"/>
</dbReference>
<evidence type="ECO:0000256" key="6">
    <source>
        <dbReference type="ARBA" id="ARBA00023110"/>
    </source>
</evidence>
<evidence type="ECO:0000259" key="13">
    <source>
        <dbReference type="Pfam" id="PF05697"/>
    </source>
</evidence>
<dbReference type="Pfam" id="PF05698">
    <property type="entry name" value="Trigger_C"/>
    <property type="match status" value="1"/>
</dbReference>
<evidence type="ECO:0000256" key="4">
    <source>
        <dbReference type="ARBA" id="ARBA00016902"/>
    </source>
</evidence>
<keyword evidence="9 11" id="KW-0131">Cell cycle</keyword>
<comment type="catalytic activity">
    <reaction evidence="1 11">
        <text>[protein]-peptidylproline (omega=180) = [protein]-peptidylproline (omega=0)</text>
        <dbReference type="Rhea" id="RHEA:16237"/>
        <dbReference type="Rhea" id="RHEA-COMP:10747"/>
        <dbReference type="Rhea" id="RHEA-COMP:10748"/>
        <dbReference type="ChEBI" id="CHEBI:83833"/>
        <dbReference type="ChEBI" id="CHEBI:83834"/>
        <dbReference type="EC" id="5.2.1.8"/>
    </reaction>
</comment>
<feature type="compositionally biased region" description="Basic and acidic residues" evidence="12">
    <location>
        <begin position="468"/>
        <end position="481"/>
    </location>
</feature>
<name>A0A423UL78_9ACTN</name>
<feature type="region of interest" description="Disordered" evidence="12">
    <location>
        <begin position="445"/>
        <end position="506"/>
    </location>
</feature>
<comment type="subcellular location">
    <subcellularLocation>
        <location evidence="11">Cytoplasm</location>
    </subcellularLocation>
    <text evidence="11">About half TF is bound to the ribosome near the polypeptide exit tunnel while the other half is free in the cytoplasm.</text>
</comment>
<dbReference type="AlphaFoldDB" id="A0A423UL78"/>
<dbReference type="InterPro" id="IPR005215">
    <property type="entry name" value="Trig_fac"/>
</dbReference>
<dbReference type="SUPFAM" id="SSF109998">
    <property type="entry name" value="Triger factor/SurA peptide-binding domain-like"/>
    <property type="match status" value="1"/>
</dbReference>
<dbReference type="GO" id="GO:0003755">
    <property type="term" value="F:peptidyl-prolyl cis-trans isomerase activity"/>
    <property type="evidence" value="ECO:0007669"/>
    <property type="project" value="UniProtKB-UniRule"/>
</dbReference>
<protein>
    <recommendedName>
        <fullName evidence="4 11">Trigger factor</fullName>
        <shortName evidence="11">TF</shortName>
        <ecNumber evidence="3 11">5.2.1.8</ecNumber>
    </recommendedName>
    <alternativeName>
        <fullName evidence="10 11">PPIase</fullName>
    </alternativeName>
</protein>
<feature type="domain" description="Trigger factor C-terminal" evidence="14">
    <location>
        <begin position="278"/>
        <end position="434"/>
    </location>
</feature>
<feature type="compositionally biased region" description="Basic and acidic residues" evidence="12">
    <location>
        <begin position="492"/>
        <end position="506"/>
    </location>
</feature>
<gene>
    <name evidence="11 15" type="primary">tig</name>
    <name evidence="15" type="ORF">DMP12_05500</name>
</gene>
<dbReference type="InterPro" id="IPR008881">
    <property type="entry name" value="Trigger_fac_ribosome-bd_bac"/>
</dbReference>
<evidence type="ECO:0000256" key="3">
    <source>
        <dbReference type="ARBA" id="ARBA00013194"/>
    </source>
</evidence>
<evidence type="ECO:0000256" key="1">
    <source>
        <dbReference type="ARBA" id="ARBA00000971"/>
    </source>
</evidence>
<evidence type="ECO:0000256" key="12">
    <source>
        <dbReference type="SAM" id="MobiDB-lite"/>
    </source>
</evidence>
<dbReference type="InterPro" id="IPR008880">
    <property type="entry name" value="Trigger_fac_C"/>
</dbReference>
<proteinExistence type="inferred from homology"/>
<dbReference type="SUPFAM" id="SSF54534">
    <property type="entry name" value="FKBP-like"/>
    <property type="match status" value="1"/>
</dbReference>
<dbReference type="EC" id="5.2.1.8" evidence="3 11"/>
<dbReference type="PANTHER" id="PTHR30560:SF3">
    <property type="entry name" value="TRIGGER FACTOR-LIKE PROTEIN TIG, CHLOROPLASTIC"/>
    <property type="match status" value="1"/>
</dbReference>
<keyword evidence="7 11" id="KW-0143">Chaperone</keyword>
<dbReference type="Gene3D" id="1.10.3120.10">
    <property type="entry name" value="Trigger factor, C-terminal domain"/>
    <property type="match status" value="1"/>
</dbReference>
<dbReference type="GO" id="GO:0015031">
    <property type="term" value="P:protein transport"/>
    <property type="evidence" value="ECO:0007669"/>
    <property type="project" value="UniProtKB-UniRule"/>
</dbReference>
<comment type="function">
    <text evidence="11">Involved in protein export. Acts as a chaperone by maintaining the newly synthesized protein in an open conformation. Functions as a peptidyl-prolyl cis-trans isomerase.</text>
</comment>
<evidence type="ECO:0000256" key="5">
    <source>
        <dbReference type="ARBA" id="ARBA00022618"/>
    </source>
</evidence>
<evidence type="ECO:0000256" key="7">
    <source>
        <dbReference type="ARBA" id="ARBA00023186"/>
    </source>
</evidence>
<evidence type="ECO:0000256" key="2">
    <source>
        <dbReference type="ARBA" id="ARBA00005464"/>
    </source>
</evidence>
<feature type="compositionally biased region" description="Basic residues" evidence="12">
    <location>
        <begin position="457"/>
        <end position="467"/>
    </location>
</feature>
<dbReference type="Gene3D" id="3.30.70.1050">
    <property type="entry name" value="Trigger factor ribosome-binding domain"/>
    <property type="match status" value="1"/>
</dbReference>
<evidence type="ECO:0000256" key="8">
    <source>
        <dbReference type="ARBA" id="ARBA00023235"/>
    </source>
</evidence>
<dbReference type="GO" id="GO:0051301">
    <property type="term" value="P:cell division"/>
    <property type="evidence" value="ECO:0007669"/>
    <property type="project" value="UniProtKB-KW"/>
</dbReference>
<evidence type="ECO:0000313" key="16">
    <source>
        <dbReference type="Proteomes" id="UP000285258"/>
    </source>
</evidence>
<dbReference type="InterPro" id="IPR027304">
    <property type="entry name" value="Trigger_fact/SurA_dom_sf"/>
</dbReference>
<dbReference type="HAMAP" id="MF_00303">
    <property type="entry name" value="Trigger_factor_Tig"/>
    <property type="match status" value="1"/>
</dbReference>
<evidence type="ECO:0000259" key="14">
    <source>
        <dbReference type="Pfam" id="PF05698"/>
    </source>
</evidence>